<dbReference type="PANTHER" id="PTHR30273:SF2">
    <property type="entry name" value="PROTEIN FECR"/>
    <property type="match status" value="1"/>
</dbReference>
<comment type="caution">
    <text evidence="3">The sequence shown here is derived from an EMBL/GenBank/DDBJ whole genome shotgun (WGS) entry which is preliminary data.</text>
</comment>
<evidence type="ECO:0000259" key="2">
    <source>
        <dbReference type="Pfam" id="PF04773"/>
    </source>
</evidence>
<keyword evidence="1" id="KW-0472">Membrane</keyword>
<name>A0ABS7PWG6_9SPHN</name>
<dbReference type="Pfam" id="PF04773">
    <property type="entry name" value="FecR"/>
    <property type="match status" value="1"/>
</dbReference>
<dbReference type="Gene3D" id="3.55.50.30">
    <property type="match status" value="1"/>
</dbReference>
<dbReference type="PANTHER" id="PTHR30273">
    <property type="entry name" value="PERIPLASMIC SIGNAL SENSOR AND SIGMA FACTOR ACTIVATOR FECR-RELATED"/>
    <property type="match status" value="1"/>
</dbReference>
<keyword evidence="1" id="KW-1133">Transmembrane helix</keyword>
<sequence>MTAQRSLQDEAAQWVLRSEEPGWSEADQAQLDAWLAASAANKVAFWRLQHGWRAADRIGAIGAAADMPAPTMSRFSFGWRRPLPAIAASLSLLLIAAVIVASGKLPVPFSPEPDQAIELARVETAVGGRKLVGLPDGSRVELNTATAIRAGVGRARREVWLDSGEAYFDVAKDPSRPFVVHAGSRTITVLGTKFSVRRAQGRVTIIVSEGRVRVDEVRGDTVDRSATITTGNIAVAEGPTMLIADRSEDRVQEKMAWREGRLVFDGDTLGEAADEFNRYNRKQIVIADRDVAQMAIGGSFEAKNVDIFGRLLREAYGLKVTDDQEKIYISR</sequence>
<feature type="transmembrane region" description="Helical" evidence="1">
    <location>
        <begin position="82"/>
        <end position="101"/>
    </location>
</feature>
<gene>
    <name evidence="3" type="ORF">K7G82_25595</name>
</gene>
<dbReference type="EMBL" id="JAINVV010000013">
    <property type="protein sequence ID" value="MBY8825702.1"/>
    <property type="molecule type" value="Genomic_DNA"/>
</dbReference>
<dbReference type="Proteomes" id="UP000706039">
    <property type="component" value="Unassembled WGS sequence"/>
</dbReference>
<keyword evidence="1" id="KW-0812">Transmembrane</keyword>
<evidence type="ECO:0000256" key="1">
    <source>
        <dbReference type="SAM" id="Phobius"/>
    </source>
</evidence>
<evidence type="ECO:0000313" key="4">
    <source>
        <dbReference type="Proteomes" id="UP000706039"/>
    </source>
</evidence>
<dbReference type="InterPro" id="IPR006860">
    <property type="entry name" value="FecR"/>
</dbReference>
<dbReference type="PIRSF" id="PIRSF018266">
    <property type="entry name" value="FecR"/>
    <property type="match status" value="1"/>
</dbReference>
<dbReference type="InterPro" id="IPR012373">
    <property type="entry name" value="Ferrdict_sens_TM"/>
</dbReference>
<keyword evidence="4" id="KW-1185">Reference proteome</keyword>
<accession>A0ABS7PWG6</accession>
<reference evidence="3 4" key="1">
    <citation type="submission" date="2021-08" db="EMBL/GenBank/DDBJ databases">
        <authorList>
            <person name="Tuo L."/>
        </authorList>
    </citation>
    <scope>NUCLEOTIDE SEQUENCE [LARGE SCALE GENOMIC DNA]</scope>
    <source>
        <strain evidence="3 4">JCM 31229</strain>
    </source>
</reference>
<organism evidence="3 4">
    <name type="scientific">Sphingomonas colocasiae</name>
    <dbReference type="NCBI Taxonomy" id="1848973"/>
    <lineage>
        <taxon>Bacteria</taxon>
        <taxon>Pseudomonadati</taxon>
        <taxon>Pseudomonadota</taxon>
        <taxon>Alphaproteobacteria</taxon>
        <taxon>Sphingomonadales</taxon>
        <taxon>Sphingomonadaceae</taxon>
        <taxon>Sphingomonas</taxon>
    </lineage>
</organism>
<dbReference type="Gene3D" id="2.60.120.1440">
    <property type="match status" value="1"/>
</dbReference>
<evidence type="ECO:0000313" key="3">
    <source>
        <dbReference type="EMBL" id="MBY8825702.1"/>
    </source>
</evidence>
<feature type="domain" description="FecR protein" evidence="2">
    <location>
        <begin position="121"/>
        <end position="213"/>
    </location>
</feature>
<dbReference type="RefSeq" id="WP_222992807.1">
    <property type="nucleotide sequence ID" value="NZ_JAINVV010000013.1"/>
</dbReference>
<protein>
    <submittedName>
        <fullName evidence="3">FecR domain-containing protein</fullName>
    </submittedName>
</protein>
<proteinExistence type="predicted"/>